<organism evidence="1 2">
    <name type="scientific">Chryseobacterium angstadtii</name>
    <dbReference type="NCBI Taxonomy" id="558151"/>
    <lineage>
        <taxon>Bacteria</taxon>
        <taxon>Pseudomonadati</taxon>
        <taxon>Bacteroidota</taxon>
        <taxon>Flavobacteriia</taxon>
        <taxon>Flavobacteriales</taxon>
        <taxon>Weeksellaceae</taxon>
        <taxon>Chryseobacterium group</taxon>
        <taxon>Chryseobacterium</taxon>
    </lineage>
</organism>
<accession>A0A0J7ILX5</accession>
<dbReference type="RefSeq" id="WP_048505474.1">
    <property type="nucleotide sequence ID" value="NZ_LFND01000001.1"/>
</dbReference>
<comment type="caution">
    <text evidence="1">The sequence shown here is derived from an EMBL/GenBank/DDBJ whole genome shotgun (WGS) entry which is preliminary data.</text>
</comment>
<dbReference type="Proteomes" id="UP000036261">
    <property type="component" value="Unassembled WGS sequence"/>
</dbReference>
<proteinExistence type="predicted"/>
<evidence type="ECO:0008006" key="3">
    <source>
        <dbReference type="Google" id="ProtNLM"/>
    </source>
</evidence>
<protein>
    <recommendedName>
        <fullName evidence="3">Lipoprotein</fullName>
    </recommendedName>
</protein>
<sequence>MKNIGLLILLVLTSCKKEPHYMNIKDELIYKNKNDLFLKHTIILKSRNPEDSGKVTRFFNYVLYKDQVFELKDFIDLKSFHQVKNNDGDRFIMSIYEDSRYRYLFKDHPASFPNILIQEK</sequence>
<dbReference type="OrthoDB" id="1257811at2"/>
<name>A0A0J7ILX5_9FLAO</name>
<gene>
    <name evidence="1" type="ORF">ACM46_05055</name>
</gene>
<evidence type="ECO:0000313" key="1">
    <source>
        <dbReference type="EMBL" id="KMQ66869.1"/>
    </source>
</evidence>
<reference evidence="1 2" key="1">
    <citation type="journal article" date="2013" name="Int. J. Syst. Evol. Microbiol.">
        <title>Chryseobacterium angstadtii sp. nov., isolated from a newt tank.</title>
        <authorList>
            <person name="Kirk K.E."/>
            <person name="Hoffman J.A."/>
            <person name="Smith K.A."/>
            <person name="Strahan B.L."/>
            <person name="Failor K.C."/>
            <person name="Krebs J.E."/>
            <person name="Gale A.N."/>
            <person name="Do T.D."/>
            <person name="Sontag T.C."/>
            <person name="Batties A.M."/>
            <person name="Mistiszyn K."/>
            <person name="Newman J.D."/>
        </authorList>
    </citation>
    <scope>NUCLEOTIDE SEQUENCE [LARGE SCALE GENOMIC DNA]</scope>
    <source>
        <strain evidence="1 2">KM</strain>
    </source>
</reference>
<dbReference type="AlphaFoldDB" id="A0A0J7ILX5"/>
<dbReference type="PROSITE" id="PS51257">
    <property type="entry name" value="PROKAR_LIPOPROTEIN"/>
    <property type="match status" value="1"/>
</dbReference>
<evidence type="ECO:0000313" key="2">
    <source>
        <dbReference type="Proteomes" id="UP000036261"/>
    </source>
</evidence>
<dbReference type="PATRIC" id="fig|558151.6.peg.1059"/>
<keyword evidence="2" id="KW-1185">Reference proteome</keyword>
<dbReference type="EMBL" id="LFND01000001">
    <property type="protein sequence ID" value="KMQ66869.1"/>
    <property type="molecule type" value="Genomic_DNA"/>
</dbReference>